<evidence type="ECO:0000313" key="2">
    <source>
        <dbReference type="Proteomes" id="UP000254156"/>
    </source>
</evidence>
<evidence type="ECO:0000313" key="1">
    <source>
        <dbReference type="EMBL" id="SUB89058.1"/>
    </source>
</evidence>
<protein>
    <submittedName>
        <fullName evidence="1">Uncharacterized protein</fullName>
    </submittedName>
</protein>
<reference evidence="1 2" key="1">
    <citation type="submission" date="2018-06" db="EMBL/GenBank/DDBJ databases">
        <authorList>
            <consortium name="Pathogen Informatics"/>
            <person name="Doyle S."/>
        </authorList>
    </citation>
    <scope>NUCLEOTIDE SEQUENCE [LARGE SCALE GENOMIC DNA]</scope>
    <source>
        <strain evidence="1 2">NCTC11632</strain>
    </source>
</reference>
<name>A0A379E8P3_9PORP</name>
<gene>
    <name evidence="1" type="ORF">NCTC11632_01154</name>
</gene>
<accession>A0A379E8P3</accession>
<sequence length="94" mass="11686">MDAVSYNFDAPFEYFMIKKKRETSKVGCCSPRLSYEIHFRLNKSEYKALEQYCKKFRIRNRSKWIRETLMTHIFEEYYSQMPYLFDIKEMQNHE</sequence>
<organism evidence="1 2">
    <name type="scientific">Porphyromonas macacae</name>
    <dbReference type="NCBI Taxonomy" id="28115"/>
    <lineage>
        <taxon>Bacteria</taxon>
        <taxon>Pseudomonadati</taxon>
        <taxon>Bacteroidota</taxon>
        <taxon>Bacteroidia</taxon>
        <taxon>Bacteroidales</taxon>
        <taxon>Porphyromonadaceae</taxon>
        <taxon>Porphyromonas</taxon>
    </lineage>
</organism>
<dbReference type="Proteomes" id="UP000254156">
    <property type="component" value="Unassembled WGS sequence"/>
</dbReference>
<dbReference type="EMBL" id="UGTF01000002">
    <property type="protein sequence ID" value="SUB89058.1"/>
    <property type="molecule type" value="Genomic_DNA"/>
</dbReference>
<dbReference type="AlphaFoldDB" id="A0A379E8P3"/>
<proteinExistence type="predicted"/>